<dbReference type="EMBL" id="JAEMNX010000012">
    <property type="protein sequence ID" value="MBJ7538292.1"/>
    <property type="molecule type" value="Genomic_DNA"/>
</dbReference>
<gene>
    <name evidence="1" type="ORF">I8J31_11475</name>
</gene>
<dbReference type="RefSeq" id="WP_199468702.1">
    <property type="nucleotide sequence ID" value="NZ_JAEMNX010000012.1"/>
</dbReference>
<name>A0A934JU16_9GAMM</name>
<organism evidence="1 2">
    <name type="scientific">Marinomonas transparens</name>
    <dbReference type="NCBI Taxonomy" id="2795388"/>
    <lineage>
        <taxon>Bacteria</taxon>
        <taxon>Pseudomonadati</taxon>
        <taxon>Pseudomonadota</taxon>
        <taxon>Gammaproteobacteria</taxon>
        <taxon>Oceanospirillales</taxon>
        <taxon>Oceanospirillaceae</taxon>
        <taxon>Marinomonas</taxon>
    </lineage>
</organism>
<evidence type="ECO:0000313" key="1">
    <source>
        <dbReference type="EMBL" id="MBJ7538292.1"/>
    </source>
</evidence>
<keyword evidence="2" id="KW-1185">Reference proteome</keyword>
<comment type="caution">
    <text evidence="1">The sequence shown here is derived from an EMBL/GenBank/DDBJ whole genome shotgun (WGS) entry which is preliminary data.</text>
</comment>
<protein>
    <submittedName>
        <fullName evidence="1">Uncharacterized protein</fullName>
    </submittedName>
</protein>
<proteinExistence type="predicted"/>
<sequence length="61" mass="7232">MNDNLILFPKIKRLDKECFIESTASDELSALRAEFDRARKDWPIELAELPENNKRFCYAKK</sequence>
<accession>A0A934JU16</accession>
<reference evidence="1" key="1">
    <citation type="submission" date="2020-12" db="EMBL/GenBank/DDBJ databases">
        <title>Marinomonas arctica sp. nov., a psychrotolerant bacterium isolated from the Arctic.</title>
        <authorList>
            <person name="Zhang Y."/>
        </authorList>
    </citation>
    <scope>NUCLEOTIDE SEQUENCE</scope>
    <source>
        <strain evidence="1">C1424</strain>
    </source>
</reference>
<dbReference type="AlphaFoldDB" id="A0A934JU16"/>
<evidence type="ECO:0000313" key="2">
    <source>
        <dbReference type="Proteomes" id="UP000628710"/>
    </source>
</evidence>
<dbReference type="Proteomes" id="UP000628710">
    <property type="component" value="Unassembled WGS sequence"/>
</dbReference>